<protein>
    <submittedName>
        <fullName evidence="3">Uncharacterized protein</fullName>
    </submittedName>
</protein>
<evidence type="ECO:0000256" key="2">
    <source>
        <dbReference type="SAM" id="SignalP"/>
    </source>
</evidence>
<evidence type="ECO:0000313" key="3">
    <source>
        <dbReference type="EMBL" id="TRD10773.1"/>
    </source>
</evidence>
<feature type="region of interest" description="Disordered" evidence="1">
    <location>
        <begin position="312"/>
        <end position="335"/>
    </location>
</feature>
<feature type="compositionally biased region" description="Basic and acidic residues" evidence="1">
    <location>
        <begin position="104"/>
        <end position="120"/>
    </location>
</feature>
<keyword evidence="4" id="KW-1185">Reference proteome</keyword>
<organism evidence="3 4">
    <name type="scientific">Erythrobacter insulae</name>
    <dbReference type="NCBI Taxonomy" id="2584124"/>
    <lineage>
        <taxon>Bacteria</taxon>
        <taxon>Pseudomonadati</taxon>
        <taxon>Pseudomonadota</taxon>
        <taxon>Alphaproteobacteria</taxon>
        <taxon>Sphingomonadales</taxon>
        <taxon>Erythrobacteraceae</taxon>
        <taxon>Erythrobacter/Porphyrobacter group</taxon>
        <taxon>Erythrobacter</taxon>
    </lineage>
</organism>
<feature type="region of interest" description="Disordered" evidence="1">
    <location>
        <begin position="104"/>
        <end position="124"/>
    </location>
</feature>
<feature type="compositionally biased region" description="Acidic residues" evidence="1">
    <location>
        <begin position="323"/>
        <end position="335"/>
    </location>
</feature>
<evidence type="ECO:0000313" key="4">
    <source>
        <dbReference type="Proteomes" id="UP000316343"/>
    </source>
</evidence>
<feature type="chain" id="PRO_5022041373" evidence="2">
    <location>
        <begin position="25"/>
        <end position="335"/>
    </location>
</feature>
<comment type="caution">
    <text evidence="3">The sequence shown here is derived from an EMBL/GenBank/DDBJ whole genome shotgun (WGS) entry which is preliminary data.</text>
</comment>
<accession>A0A547P9G8</accession>
<reference evidence="3 4" key="1">
    <citation type="submission" date="2019-06" db="EMBL/GenBank/DDBJ databases">
        <title>Erythrobacter insulae sp. nov., isolated from a tidal flat.</title>
        <authorList>
            <person name="Yoon J.-H."/>
        </authorList>
    </citation>
    <scope>NUCLEOTIDE SEQUENCE [LARGE SCALE GENOMIC DNA]</scope>
    <source>
        <strain evidence="3 4">JBTF-M21</strain>
    </source>
</reference>
<name>A0A547P9G8_9SPHN</name>
<gene>
    <name evidence="3" type="ORF">FGU71_02080</name>
</gene>
<dbReference type="OrthoDB" id="7503769at2"/>
<dbReference type="EMBL" id="VHJK01000001">
    <property type="protein sequence ID" value="TRD10773.1"/>
    <property type="molecule type" value="Genomic_DNA"/>
</dbReference>
<dbReference type="AlphaFoldDB" id="A0A547P9G8"/>
<proteinExistence type="predicted"/>
<keyword evidence="2" id="KW-0732">Signal</keyword>
<evidence type="ECO:0000256" key="1">
    <source>
        <dbReference type="SAM" id="MobiDB-lite"/>
    </source>
</evidence>
<dbReference type="Proteomes" id="UP000316343">
    <property type="component" value="Unassembled WGS sequence"/>
</dbReference>
<feature type="signal peptide" evidence="2">
    <location>
        <begin position="1"/>
        <end position="24"/>
    </location>
</feature>
<dbReference type="RefSeq" id="WP_142787035.1">
    <property type="nucleotide sequence ID" value="NZ_VHJK01000001.1"/>
</dbReference>
<sequence length="335" mass="36607">MNIAKCTLAAATAALIATGSPALADDDLPEIEFETQIVKDREDVVLDPAKAYILLQSPVAIPATFFKVPTDEEREIVSNERAAALTKAHEKWVKEQAGYERHLATAQKRNEQPTRTKPIEPTEENFSWIPPEQQMMFSIGPLNRFEKGEGLSLYLQEVPAGEYVYYGTTNLGLGACACMGTVKFEAKPGTITALRYDGVWLDKNGDPIGRGKIPDGVDTNDALVRVAMIIEKVDDAAFDPRLPRDWIRDADLVPMPFVPNWLGAEINRIAPIPGVLRYERDEMIDVQAELAREQAEADRLAAEAAEAEARAKADAAAAAAEAEQAETEAEAATEG</sequence>